<dbReference type="NCBIfam" id="TIGR01022">
    <property type="entry name" value="rpmJ_bact"/>
    <property type="match status" value="1"/>
</dbReference>
<evidence type="ECO:0000313" key="6">
    <source>
        <dbReference type="Proteomes" id="UP000007305"/>
    </source>
</evidence>
<dbReference type="Proteomes" id="UP000007305">
    <property type="component" value="Chromosome 8"/>
</dbReference>
<evidence type="ECO:0000256" key="2">
    <source>
        <dbReference type="ARBA" id="ARBA00022980"/>
    </source>
</evidence>
<dbReference type="EnsemblPlants" id="Zm00001eb354800_T001">
    <property type="protein sequence ID" value="Zm00001eb354800_P001"/>
    <property type="gene ID" value="Zm00001eb354800"/>
</dbReference>
<name>A0A804UH26_MAIZE</name>
<dbReference type="PANTHER" id="PTHR18804:SF16">
    <property type="entry name" value="RIBOSOMAL PROTEIN"/>
    <property type="match status" value="1"/>
</dbReference>
<protein>
    <recommendedName>
        <fullName evidence="4">Ribosomal protein</fullName>
    </recommendedName>
</protein>
<dbReference type="Pfam" id="PF00444">
    <property type="entry name" value="Ribosomal_L36"/>
    <property type="match status" value="1"/>
</dbReference>
<reference evidence="5" key="3">
    <citation type="submission" date="2021-05" db="UniProtKB">
        <authorList>
            <consortium name="EnsemblPlants"/>
        </authorList>
    </citation>
    <scope>IDENTIFICATION</scope>
    <source>
        <strain evidence="5">cv. B73</strain>
    </source>
</reference>
<evidence type="ECO:0000313" key="5">
    <source>
        <dbReference type="EnsemblPlants" id="Zm00001eb354800_P001"/>
    </source>
</evidence>
<evidence type="ECO:0000256" key="3">
    <source>
        <dbReference type="ARBA" id="ARBA00023274"/>
    </source>
</evidence>
<dbReference type="GO" id="GO:0003735">
    <property type="term" value="F:structural constituent of ribosome"/>
    <property type="evidence" value="ECO:0007669"/>
    <property type="project" value="InterPro"/>
</dbReference>
<dbReference type="InterPro" id="IPR052010">
    <property type="entry name" value="Ribosomal_LSU_bL36"/>
</dbReference>
<reference evidence="6" key="1">
    <citation type="journal article" date="2009" name="Science">
        <title>The B73 maize genome: complexity, diversity, and dynamics.</title>
        <authorList>
            <person name="Schnable P.S."/>
            <person name="Ware D."/>
            <person name="Fulton R.S."/>
            <person name="Stein J.C."/>
            <person name="Wei F."/>
            <person name="Pasternak S."/>
            <person name="Liang C."/>
            <person name="Zhang J."/>
            <person name="Fulton L."/>
            <person name="Graves T.A."/>
            <person name="Minx P."/>
            <person name="Reily A.D."/>
            <person name="Courtney L."/>
            <person name="Kruchowski S.S."/>
            <person name="Tomlinson C."/>
            <person name="Strong C."/>
            <person name="Delehaunty K."/>
            <person name="Fronick C."/>
            <person name="Courtney B."/>
            <person name="Rock S.M."/>
            <person name="Belter E."/>
            <person name="Du F."/>
            <person name="Kim K."/>
            <person name="Abbott R.M."/>
            <person name="Cotton M."/>
            <person name="Levy A."/>
            <person name="Marchetto P."/>
            <person name="Ochoa K."/>
            <person name="Jackson S.M."/>
            <person name="Gillam B."/>
            <person name="Chen W."/>
            <person name="Yan L."/>
            <person name="Higginbotham J."/>
            <person name="Cardenas M."/>
            <person name="Waligorski J."/>
            <person name="Applebaum E."/>
            <person name="Phelps L."/>
            <person name="Falcone J."/>
            <person name="Kanchi K."/>
            <person name="Thane T."/>
            <person name="Scimone A."/>
            <person name="Thane N."/>
            <person name="Henke J."/>
            <person name="Wang T."/>
            <person name="Ruppert J."/>
            <person name="Shah N."/>
            <person name="Rotter K."/>
            <person name="Hodges J."/>
            <person name="Ingenthron E."/>
            <person name="Cordes M."/>
            <person name="Kohlberg S."/>
            <person name="Sgro J."/>
            <person name="Delgado B."/>
            <person name="Mead K."/>
            <person name="Chinwalla A."/>
            <person name="Leonard S."/>
            <person name="Crouse K."/>
            <person name="Collura K."/>
            <person name="Kudrna D."/>
            <person name="Currie J."/>
            <person name="He R."/>
            <person name="Angelova A."/>
            <person name="Rajasekar S."/>
            <person name="Mueller T."/>
            <person name="Lomeli R."/>
            <person name="Scara G."/>
            <person name="Ko A."/>
            <person name="Delaney K."/>
            <person name="Wissotski M."/>
            <person name="Lopez G."/>
            <person name="Campos D."/>
            <person name="Braidotti M."/>
            <person name="Ashley E."/>
            <person name="Golser W."/>
            <person name="Kim H."/>
            <person name="Lee S."/>
            <person name="Lin J."/>
            <person name="Dujmic Z."/>
            <person name="Kim W."/>
            <person name="Talag J."/>
            <person name="Zuccolo A."/>
            <person name="Fan C."/>
            <person name="Sebastian A."/>
            <person name="Kramer M."/>
            <person name="Spiegel L."/>
            <person name="Nascimento L."/>
            <person name="Zutavern T."/>
            <person name="Miller B."/>
            <person name="Ambroise C."/>
            <person name="Muller S."/>
            <person name="Spooner W."/>
            <person name="Narechania A."/>
            <person name="Ren L."/>
            <person name="Wei S."/>
            <person name="Kumari S."/>
            <person name="Faga B."/>
            <person name="Levy M.J."/>
            <person name="McMahan L."/>
            <person name="Van Buren P."/>
            <person name="Vaughn M.W."/>
            <person name="Ying K."/>
            <person name="Yeh C.-T."/>
            <person name="Emrich S.J."/>
            <person name="Jia Y."/>
            <person name="Kalyanaraman A."/>
            <person name="Hsia A.-P."/>
            <person name="Barbazuk W.B."/>
            <person name="Baucom R.S."/>
            <person name="Brutnell T.P."/>
            <person name="Carpita N.C."/>
            <person name="Chaparro C."/>
            <person name="Chia J.-M."/>
            <person name="Deragon J.-M."/>
            <person name="Estill J.C."/>
            <person name="Fu Y."/>
            <person name="Jeddeloh J.A."/>
            <person name="Han Y."/>
            <person name="Lee H."/>
            <person name="Li P."/>
            <person name="Lisch D.R."/>
            <person name="Liu S."/>
            <person name="Liu Z."/>
            <person name="Nagel D.H."/>
            <person name="McCann M.C."/>
            <person name="SanMiguel P."/>
            <person name="Myers A.M."/>
            <person name="Nettleton D."/>
            <person name="Nguyen J."/>
            <person name="Penning B.W."/>
            <person name="Ponnala L."/>
            <person name="Schneider K.L."/>
            <person name="Schwartz D.C."/>
            <person name="Sharma A."/>
            <person name="Soderlund C."/>
            <person name="Springer N.M."/>
            <person name="Sun Q."/>
            <person name="Wang H."/>
            <person name="Waterman M."/>
            <person name="Westerman R."/>
            <person name="Wolfgruber T.K."/>
            <person name="Yang L."/>
            <person name="Yu Y."/>
            <person name="Zhang L."/>
            <person name="Zhou S."/>
            <person name="Zhu Q."/>
            <person name="Bennetzen J.L."/>
            <person name="Dawe R.K."/>
            <person name="Jiang J."/>
            <person name="Jiang N."/>
            <person name="Presting G.G."/>
            <person name="Wessler S.R."/>
            <person name="Aluru S."/>
            <person name="Martienssen R.A."/>
            <person name="Clifton S.W."/>
            <person name="McCombie W.R."/>
            <person name="Wing R.A."/>
            <person name="Wilson R.K."/>
        </authorList>
    </citation>
    <scope>NUCLEOTIDE SEQUENCE [LARGE SCALE GENOMIC DNA]</scope>
    <source>
        <strain evidence="6">cv. B73</strain>
    </source>
</reference>
<accession>A0A804UH26</accession>
<organism evidence="5 6">
    <name type="scientific">Zea mays</name>
    <name type="common">Maize</name>
    <dbReference type="NCBI Taxonomy" id="4577"/>
    <lineage>
        <taxon>Eukaryota</taxon>
        <taxon>Viridiplantae</taxon>
        <taxon>Streptophyta</taxon>
        <taxon>Embryophyta</taxon>
        <taxon>Tracheophyta</taxon>
        <taxon>Spermatophyta</taxon>
        <taxon>Magnoliopsida</taxon>
        <taxon>Liliopsida</taxon>
        <taxon>Poales</taxon>
        <taxon>Poaceae</taxon>
        <taxon>PACMAD clade</taxon>
        <taxon>Panicoideae</taxon>
        <taxon>Andropogonodae</taxon>
        <taxon>Andropogoneae</taxon>
        <taxon>Tripsacinae</taxon>
        <taxon>Zea</taxon>
    </lineage>
</organism>
<dbReference type="PANTHER" id="PTHR18804">
    <property type="entry name" value="RIBOSOMAL PROTEIN"/>
    <property type="match status" value="1"/>
</dbReference>
<keyword evidence="2 4" id="KW-0689">Ribosomal protein</keyword>
<dbReference type="GO" id="GO:1990904">
    <property type="term" value="C:ribonucleoprotein complex"/>
    <property type="evidence" value="ECO:0007669"/>
    <property type="project" value="UniProtKB-KW"/>
</dbReference>
<keyword evidence="3 4" id="KW-0687">Ribonucleoprotein</keyword>
<proteinExistence type="inferred from homology"/>
<evidence type="ECO:0000256" key="4">
    <source>
        <dbReference type="RuleBase" id="RU000570"/>
    </source>
</evidence>
<dbReference type="InterPro" id="IPR000473">
    <property type="entry name" value="Ribosomal_bL36"/>
</dbReference>
<dbReference type="SUPFAM" id="SSF57840">
    <property type="entry name" value="Ribosomal protein L36"/>
    <property type="match status" value="1"/>
</dbReference>
<sequence length="251" mass="27067">MNRTEGRREGPEASGGTKKKMVCAAVKCLCWFYKVVKCRGIVFVKCTANAKHKQRQGFSTITEAAVVSFVHLPPPPPASGSASVAAFAEVLIVLNGQICAGSLLLATQAAALQADLAMFTSDPKDTEDFAAWSKEALSQDDALLAYQTAFDLAENENQAFLLNVRNHLDALSSHTSAHVYPASRLVVQSNQTNAATEPSEDVQMRDDITMPNDSAATMDPNAATHPDRLTNQGYIVRRDIYSVDVAVPIQP</sequence>
<dbReference type="AlphaFoldDB" id="A0A804UH26"/>
<dbReference type="InterPro" id="IPR035977">
    <property type="entry name" value="Ribosomal_bL36_sp"/>
</dbReference>
<evidence type="ECO:0000256" key="1">
    <source>
        <dbReference type="ARBA" id="ARBA00007645"/>
    </source>
</evidence>
<dbReference type="GO" id="GO:0005840">
    <property type="term" value="C:ribosome"/>
    <property type="evidence" value="ECO:0007669"/>
    <property type="project" value="UniProtKB-KW"/>
</dbReference>
<comment type="similarity">
    <text evidence="1 4">Belongs to the bacterial ribosomal protein bL36 family.</text>
</comment>
<dbReference type="InParanoid" id="A0A804UH26"/>
<keyword evidence="6" id="KW-1185">Reference proteome</keyword>
<dbReference type="GO" id="GO:0006412">
    <property type="term" value="P:translation"/>
    <property type="evidence" value="ECO:0007669"/>
    <property type="project" value="InterPro"/>
</dbReference>
<reference evidence="5" key="2">
    <citation type="submission" date="2019-07" db="EMBL/GenBank/DDBJ databases">
        <authorList>
            <person name="Seetharam A."/>
            <person name="Woodhouse M."/>
            <person name="Cannon E."/>
        </authorList>
    </citation>
    <scope>NUCLEOTIDE SEQUENCE [LARGE SCALE GENOMIC DNA]</scope>
    <source>
        <strain evidence="5">cv. B73</strain>
    </source>
</reference>
<dbReference type="Gramene" id="Zm00001eb354800_T001">
    <property type="protein sequence ID" value="Zm00001eb354800_P001"/>
    <property type="gene ID" value="Zm00001eb354800"/>
</dbReference>